<dbReference type="InterPro" id="IPR020846">
    <property type="entry name" value="MFS_dom"/>
</dbReference>
<proteinExistence type="inferred from homology"/>
<comment type="similarity">
    <text evidence="2">Belongs to the major facilitator superfamily.</text>
</comment>
<feature type="transmembrane region" description="Helical" evidence="7">
    <location>
        <begin position="160"/>
        <end position="179"/>
    </location>
</feature>
<feature type="transmembrane region" description="Helical" evidence="7">
    <location>
        <begin position="363"/>
        <end position="386"/>
    </location>
</feature>
<feature type="transmembrane region" description="Helical" evidence="7">
    <location>
        <begin position="133"/>
        <end position="154"/>
    </location>
</feature>
<dbReference type="PROSITE" id="PS50850">
    <property type="entry name" value="MFS"/>
    <property type="match status" value="1"/>
</dbReference>
<evidence type="ECO:0000256" key="7">
    <source>
        <dbReference type="SAM" id="Phobius"/>
    </source>
</evidence>
<feature type="domain" description="Major facilitator superfamily (MFS) profile" evidence="8">
    <location>
        <begin position="8"/>
        <end position="389"/>
    </location>
</feature>
<dbReference type="SUPFAM" id="SSF103473">
    <property type="entry name" value="MFS general substrate transporter"/>
    <property type="match status" value="1"/>
</dbReference>
<evidence type="ECO:0000256" key="5">
    <source>
        <dbReference type="ARBA" id="ARBA00022989"/>
    </source>
</evidence>
<dbReference type="PANTHER" id="PTHR23514:SF3">
    <property type="entry name" value="BYPASS OF STOP CODON PROTEIN 6"/>
    <property type="match status" value="1"/>
</dbReference>
<protein>
    <submittedName>
        <fullName evidence="9">MFS transporter</fullName>
    </submittedName>
</protein>
<gene>
    <name evidence="9" type="ORF">ACFFHF_24690</name>
</gene>
<sequence>MNNKYSFTAIGCYMNYFVFGMAYIMIAQNMSFLTEQFHTDKAGVSFIISAFGLGRLLSLYLGGVWSDKIGRKPFIVAGCLLFAVFLIGIPLSPNYVMAIVFAFCGGLGNAFLDAGTYPTVMEVFPKTAGSATVALKAFISFGSALLPLLIALFIQHDIFYGMSFFIPAFIFLVSGFMLVKAKFPNHKVSAENTESGPPVVFYTKPNFMIEGVAIIVIGFTAPALLYLMNIWIPTYGQEMIGMPLVDSLKLMSYYSWGALLSVISLALLVRKTIRPVTIVLVYPILSFLSILALLTFKTPVLAMISAFLIGFFLAGVLQLGLTVLCEFFWDRKGSVTGIMYTATGLATTLIPMVSGFITRYVDIHGVFVFALFVNFIGILAAGVVFYQYRKLTSFKQQQLAA</sequence>
<feature type="transmembrane region" description="Helical" evidence="7">
    <location>
        <begin position="95"/>
        <end position="112"/>
    </location>
</feature>
<feature type="transmembrane region" description="Helical" evidence="7">
    <location>
        <begin position="337"/>
        <end position="357"/>
    </location>
</feature>
<dbReference type="InterPro" id="IPR036259">
    <property type="entry name" value="MFS_trans_sf"/>
</dbReference>
<keyword evidence="4 7" id="KW-0812">Transmembrane</keyword>
<evidence type="ECO:0000313" key="10">
    <source>
        <dbReference type="Proteomes" id="UP001589738"/>
    </source>
</evidence>
<feature type="transmembrane region" description="Helical" evidence="7">
    <location>
        <begin position="42"/>
        <end position="61"/>
    </location>
</feature>
<dbReference type="Proteomes" id="UP001589738">
    <property type="component" value="Unassembled WGS sequence"/>
</dbReference>
<name>A0ABV6KYI0_9BACI</name>
<dbReference type="PROSITE" id="PS00216">
    <property type="entry name" value="SUGAR_TRANSPORT_1"/>
    <property type="match status" value="1"/>
</dbReference>
<feature type="transmembrane region" description="Helical" evidence="7">
    <location>
        <begin position="12"/>
        <end position="30"/>
    </location>
</feature>
<feature type="transmembrane region" description="Helical" evidence="7">
    <location>
        <begin position="212"/>
        <end position="232"/>
    </location>
</feature>
<keyword evidence="6 7" id="KW-0472">Membrane</keyword>
<feature type="transmembrane region" description="Helical" evidence="7">
    <location>
        <begin position="73"/>
        <end position="89"/>
    </location>
</feature>
<feature type="transmembrane region" description="Helical" evidence="7">
    <location>
        <begin position="276"/>
        <end position="296"/>
    </location>
</feature>
<evidence type="ECO:0000256" key="1">
    <source>
        <dbReference type="ARBA" id="ARBA00004651"/>
    </source>
</evidence>
<dbReference type="InterPro" id="IPR005829">
    <property type="entry name" value="Sugar_transporter_CS"/>
</dbReference>
<feature type="transmembrane region" description="Helical" evidence="7">
    <location>
        <begin position="302"/>
        <end position="325"/>
    </location>
</feature>
<evidence type="ECO:0000256" key="3">
    <source>
        <dbReference type="ARBA" id="ARBA00022448"/>
    </source>
</evidence>
<dbReference type="RefSeq" id="WP_377059286.1">
    <property type="nucleotide sequence ID" value="NZ_JBHLUU010000128.1"/>
</dbReference>
<accession>A0ABV6KYI0</accession>
<reference evidence="9 10" key="1">
    <citation type="submission" date="2024-09" db="EMBL/GenBank/DDBJ databases">
        <authorList>
            <person name="Sun Q."/>
            <person name="Mori K."/>
        </authorList>
    </citation>
    <scope>NUCLEOTIDE SEQUENCE [LARGE SCALE GENOMIC DNA]</scope>
    <source>
        <strain evidence="9 10">CGMCC 1.9126</strain>
    </source>
</reference>
<evidence type="ECO:0000313" key="9">
    <source>
        <dbReference type="EMBL" id="MFC0478389.1"/>
    </source>
</evidence>
<dbReference type="EMBL" id="JBHLUU010000128">
    <property type="protein sequence ID" value="MFC0478389.1"/>
    <property type="molecule type" value="Genomic_DNA"/>
</dbReference>
<dbReference type="Pfam" id="PF07690">
    <property type="entry name" value="MFS_1"/>
    <property type="match status" value="1"/>
</dbReference>
<dbReference type="InterPro" id="IPR011701">
    <property type="entry name" value="MFS"/>
</dbReference>
<dbReference type="InterPro" id="IPR051788">
    <property type="entry name" value="MFS_Transporter"/>
</dbReference>
<comment type="subcellular location">
    <subcellularLocation>
        <location evidence="1">Cell membrane</location>
        <topology evidence="1">Multi-pass membrane protein</topology>
    </subcellularLocation>
</comment>
<dbReference type="Gene3D" id="1.20.1250.20">
    <property type="entry name" value="MFS general substrate transporter like domains"/>
    <property type="match status" value="2"/>
</dbReference>
<evidence type="ECO:0000256" key="6">
    <source>
        <dbReference type="ARBA" id="ARBA00023136"/>
    </source>
</evidence>
<keyword evidence="10" id="KW-1185">Reference proteome</keyword>
<comment type="caution">
    <text evidence="9">The sequence shown here is derived from an EMBL/GenBank/DDBJ whole genome shotgun (WGS) entry which is preliminary data.</text>
</comment>
<keyword evidence="3" id="KW-0813">Transport</keyword>
<evidence type="ECO:0000256" key="4">
    <source>
        <dbReference type="ARBA" id="ARBA00022692"/>
    </source>
</evidence>
<keyword evidence="5 7" id="KW-1133">Transmembrane helix</keyword>
<evidence type="ECO:0000256" key="2">
    <source>
        <dbReference type="ARBA" id="ARBA00008335"/>
    </source>
</evidence>
<evidence type="ECO:0000259" key="8">
    <source>
        <dbReference type="PROSITE" id="PS50850"/>
    </source>
</evidence>
<organism evidence="9 10">
    <name type="scientific">Robertmurraya beringensis</name>
    <dbReference type="NCBI Taxonomy" id="641660"/>
    <lineage>
        <taxon>Bacteria</taxon>
        <taxon>Bacillati</taxon>
        <taxon>Bacillota</taxon>
        <taxon>Bacilli</taxon>
        <taxon>Bacillales</taxon>
        <taxon>Bacillaceae</taxon>
        <taxon>Robertmurraya</taxon>
    </lineage>
</organism>
<dbReference type="PANTHER" id="PTHR23514">
    <property type="entry name" value="BYPASS OF STOP CODON PROTEIN 6"/>
    <property type="match status" value="1"/>
</dbReference>
<feature type="transmembrane region" description="Helical" evidence="7">
    <location>
        <begin position="252"/>
        <end position="269"/>
    </location>
</feature>